<dbReference type="EMBL" id="CWKH01000001">
    <property type="protein sequence ID" value="CRZ14730.1"/>
    <property type="molecule type" value="Genomic_DNA"/>
</dbReference>
<feature type="transmembrane region" description="Helical" evidence="1">
    <location>
        <begin position="38"/>
        <end position="60"/>
    </location>
</feature>
<dbReference type="RefSeq" id="WP_210436583.1">
    <property type="nucleotide sequence ID" value="NZ_CWKH01000001.1"/>
</dbReference>
<sequence length="183" mass="18594">MTQPAQPRVLADTGGTVVAEHGPLVVVIDRGNGPLTTAAFVLGVLAVVFGGFGAVTLALAASAGRGADIPPVVSAVFLAAGLAFAAATIAAVRRIKAKNRRPLTGYRAVAVFDRARGVLTDADGVVLAPLSQVQLARRMQLGSSSPKLVAMTPSGDRVLKRGNPFNGGIGNLDEVLTAAVYGR</sequence>
<dbReference type="STRING" id="146018.BN2156_01580"/>
<evidence type="ECO:0000313" key="2">
    <source>
        <dbReference type="EMBL" id="CRZ14730.1"/>
    </source>
</evidence>
<gene>
    <name evidence="2" type="ORF">BN2156_01580</name>
</gene>
<reference evidence="3" key="1">
    <citation type="submission" date="2015-07" db="EMBL/GenBank/DDBJ databases">
        <authorList>
            <person name="Urmite Genomes"/>
        </authorList>
    </citation>
    <scope>NUCLEOTIDE SEQUENCE [LARGE SCALE GENOMIC DNA]</scope>
    <source>
        <strain evidence="3">type strain: ATCC 49404</strain>
    </source>
</reference>
<feature type="transmembrane region" description="Helical" evidence="1">
    <location>
        <begin position="72"/>
        <end position="92"/>
    </location>
</feature>
<keyword evidence="3" id="KW-1185">Reference proteome</keyword>
<dbReference type="Proteomes" id="UP000199147">
    <property type="component" value="Unassembled WGS sequence"/>
</dbReference>
<organism evidence="2 3">
    <name type="scientific">Mycolicibacterium neworleansense</name>
    <dbReference type="NCBI Taxonomy" id="146018"/>
    <lineage>
        <taxon>Bacteria</taxon>
        <taxon>Bacillati</taxon>
        <taxon>Actinomycetota</taxon>
        <taxon>Actinomycetes</taxon>
        <taxon>Mycobacteriales</taxon>
        <taxon>Mycobacteriaceae</taxon>
        <taxon>Mycolicibacterium</taxon>
    </lineage>
</organism>
<evidence type="ECO:0000256" key="1">
    <source>
        <dbReference type="SAM" id="Phobius"/>
    </source>
</evidence>
<protein>
    <recommendedName>
        <fullName evidence="4">Transmembrane protein</fullName>
    </recommendedName>
</protein>
<proteinExistence type="predicted"/>
<keyword evidence="1" id="KW-1133">Transmembrane helix</keyword>
<evidence type="ECO:0008006" key="4">
    <source>
        <dbReference type="Google" id="ProtNLM"/>
    </source>
</evidence>
<keyword evidence="1" id="KW-0472">Membrane</keyword>
<evidence type="ECO:0000313" key="3">
    <source>
        <dbReference type="Proteomes" id="UP000199147"/>
    </source>
</evidence>
<name>A0A0H5RKR9_9MYCO</name>
<accession>A0A0H5RKR9</accession>
<keyword evidence="1" id="KW-0812">Transmembrane</keyword>
<dbReference type="AlphaFoldDB" id="A0A0H5RKR9"/>